<keyword evidence="10" id="KW-1185">Reference proteome</keyword>
<feature type="transmembrane region" description="Helical" evidence="7">
    <location>
        <begin position="172"/>
        <end position="191"/>
    </location>
</feature>
<feature type="transmembrane region" description="Helical" evidence="7">
    <location>
        <begin position="272"/>
        <end position="298"/>
    </location>
</feature>
<feature type="transmembrane region" description="Helical" evidence="7">
    <location>
        <begin position="310"/>
        <end position="329"/>
    </location>
</feature>
<accession>A0ABR0ERU4</accession>
<gene>
    <name evidence="9" type="ORF">PRZ48_005168</name>
</gene>
<evidence type="ECO:0000256" key="1">
    <source>
        <dbReference type="ARBA" id="ARBA00004141"/>
    </source>
</evidence>
<evidence type="ECO:0000313" key="10">
    <source>
        <dbReference type="Proteomes" id="UP001305779"/>
    </source>
</evidence>
<dbReference type="Gene3D" id="1.20.1250.20">
    <property type="entry name" value="MFS general substrate transporter like domains"/>
    <property type="match status" value="2"/>
</dbReference>
<dbReference type="InterPro" id="IPR011701">
    <property type="entry name" value="MFS"/>
</dbReference>
<keyword evidence="5 7" id="KW-0472">Membrane</keyword>
<dbReference type="InterPro" id="IPR036259">
    <property type="entry name" value="MFS_trans_sf"/>
</dbReference>
<keyword evidence="2" id="KW-0813">Transport</keyword>
<feature type="transmembrane region" description="Helical" evidence="7">
    <location>
        <begin position="203"/>
        <end position="225"/>
    </location>
</feature>
<evidence type="ECO:0000256" key="5">
    <source>
        <dbReference type="ARBA" id="ARBA00023136"/>
    </source>
</evidence>
<feature type="region of interest" description="Disordered" evidence="6">
    <location>
        <begin position="1"/>
        <end position="25"/>
    </location>
</feature>
<evidence type="ECO:0000256" key="7">
    <source>
        <dbReference type="SAM" id="Phobius"/>
    </source>
</evidence>
<protein>
    <recommendedName>
        <fullName evidence="8">Major facilitator superfamily (MFS) profile domain-containing protein</fullName>
    </recommendedName>
</protein>
<dbReference type="Pfam" id="PF07690">
    <property type="entry name" value="MFS_1"/>
    <property type="match status" value="1"/>
</dbReference>
<organism evidence="9 10">
    <name type="scientific">Zasmidium cellare</name>
    <name type="common">Wine cellar mold</name>
    <name type="synonym">Racodium cellare</name>
    <dbReference type="NCBI Taxonomy" id="395010"/>
    <lineage>
        <taxon>Eukaryota</taxon>
        <taxon>Fungi</taxon>
        <taxon>Dikarya</taxon>
        <taxon>Ascomycota</taxon>
        <taxon>Pezizomycotina</taxon>
        <taxon>Dothideomycetes</taxon>
        <taxon>Dothideomycetidae</taxon>
        <taxon>Mycosphaerellales</taxon>
        <taxon>Mycosphaerellaceae</taxon>
        <taxon>Zasmidium</taxon>
    </lineage>
</organism>
<evidence type="ECO:0000256" key="3">
    <source>
        <dbReference type="ARBA" id="ARBA00022692"/>
    </source>
</evidence>
<dbReference type="PROSITE" id="PS50850">
    <property type="entry name" value="MFS"/>
    <property type="match status" value="1"/>
</dbReference>
<name>A0ABR0ERU4_ZASCE</name>
<evidence type="ECO:0000256" key="2">
    <source>
        <dbReference type="ARBA" id="ARBA00022448"/>
    </source>
</evidence>
<feature type="transmembrane region" description="Helical" evidence="7">
    <location>
        <begin position="362"/>
        <end position="385"/>
    </location>
</feature>
<feature type="transmembrane region" description="Helical" evidence="7">
    <location>
        <begin position="136"/>
        <end position="160"/>
    </location>
</feature>
<keyword evidence="4 7" id="KW-1133">Transmembrane helix</keyword>
<feature type="transmembrane region" description="Helical" evidence="7">
    <location>
        <begin position="110"/>
        <end position="130"/>
    </location>
</feature>
<dbReference type="PANTHER" id="PTHR43791">
    <property type="entry name" value="PERMEASE-RELATED"/>
    <property type="match status" value="1"/>
</dbReference>
<evidence type="ECO:0000256" key="4">
    <source>
        <dbReference type="ARBA" id="ARBA00022989"/>
    </source>
</evidence>
<evidence type="ECO:0000256" key="6">
    <source>
        <dbReference type="SAM" id="MobiDB-lite"/>
    </source>
</evidence>
<dbReference type="EMBL" id="JAXOVC010000003">
    <property type="protein sequence ID" value="KAK4504252.1"/>
    <property type="molecule type" value="Genomic_DNA"/>
</dbReference>
<comment type="subcellular location">
    <subcellularLocation>
        <location evidence="1">Membrane</location>
        <topology evidence="1">Multi-pass membrane protein</topology>
    </subcellularLocation>
</comment>
<feature type="compositionally biased region" description="Basic and acidic residues" evidence="6">
    <location>
        <begin position="1"/>
        <end position="10"/>
    </location>
</feature>
<dbReference type="InterPro" id="IPR020846">
    <property type="entry name" value="MFS_dom"/>
</dbReference>
<feature type="transmembrane region" description="Helical" evidence="7">
    <location>
        <begin position="397"/>
        <end position="418"/>
    </location>
</feature>
<reference evidence="9 10" key="1">
    <citation type="journal article" date="2023" name="G3 (Bethesda)">
        <title>A chromosome-level genome assembly of Zasmidium syzygii isolated from banana leaves.</title>
        <authorList>
            <person name="van Westerhoven A.C."/>
            <person name="Mehrabi R."/>
            <person name="Talebi R."/>
            <person name="Steentjes M.B.F."/>
            <person name="Corcolon B."/>
            <person name="Chong P.A."/>
            <person name="Kema G.H.J."/>
            <person name="Seidl M.F."/>
        </authorList>
    </citation>
    <scope>NUCLEOTIDE SEQUENCE [LARGE SCALE GENOMIC DNA]</scope>
    <source>
        <strain evidence="9 10">P124</strain>
    </source>
</reference>
<evidence type="ECO:0000259" key="8">
    <source>
        <dbReference type="PROSITE" id="PS50850"/>
    </source>
</evidence>
<comment type="caution">
    <text evidence="9">The sequence shown here is derived from an EMBL/GenBank/DDBJ whole genome shotgun (WGS) entry which is preliminary data.</text>
</comment>
<evidence type="ECO:0000313" key="9">
    <source>
        <dbReference type="EMBL" id="KAK4504252.1"/>
    </source>
</evidence>
<proteinExistence type="predicted"/>
<feature type="transmembrane region" description="Helical" evidence="7">
    <location>
        <begin position="336"/>
        <end position="356"/>
    </location>
</feature>
<feature type="transmembrane region" description="Helical" evidence="7">
    <location>
        <begin position="430"/>
        <end position="450"/>
    </location>
</feature>
<dbReference type="PANTHER" id="PTHR43791:SF24">
    <property type="entry name" value="NICOTINIC ACID PLASMA MEMBRANE TRANSPORTER"/>
    <property type="match status" value="1"/>
</dbReference>
<sequence>MDSASKEEKAVTATPLSDSEHGEQDINIDPELEKRTLQKFDRWVLPQFMLLVLIAYLDRSNIGNARVFGFEEGLGLTGHQFNDISTVFYATYVLFEVPWVMAVKRFGANTVLGAALVSWSIITLCTGFIHNYSQCIVMRLLLGAAEAGLFPALSFIISTIWDRKSQAKRVSLLYMSSALSGAFGGLIAYGIQTMGRQRGLDAWRWLFIIEGAISIFICLLAWFSLPKSAEEAWFLTAEERSVMQARKTREALYKGADEFSWKFVRQAVTDPFIYASAALLFCSSIPLFGFGTFLPTIIQGLGYTGIAPNYLSIPCYVLAAITLISWTTLSDRLGKRALFAFLAPIPCVVGYAIVVGTPSPEAGYAAMFLCAAGIYPYNAIMFTWLLNNLSPDWKRSVGAPLFASLANISGVISSQIYPSSDSPRYLKGNAISLAMEAVACGGVVLVWLLLKRRDQKKERMLAEGNVDNGYGGEDRGLQFRYAL</sequence>
<dbReference type="SUPFAM" id="SSF103473">
    <property type="entry name" value="MFS general substrate transporter"/>
    <property type="match status" value="1"/>
</dbReference>
<feature type="domain" description="Major facilitator superfamily (MFS) profile" evidence="8">
    <location>
        <begin position="44"/>
        <end position="454"/>
    </location>
</feature>
<keyword evidence="3 7" id="KW-0812">Transmembrane</keyword>
<dbReference type="Proteomes" id="UP001305779">
    <property type="component" value="Unassembled WGS sequence"/>
</dbReference>